<dbReference type="EMBL" id="CP108090">
    <property type="protein sequence ID" value="WUQ17125.1"/>
    <property type="molecule type" value="Genomic_DNA"/>
</dbReference>
<evidence type="ECO:0000313" key="2">
    <source>
        <dbReference type="Proteomes" id="UP001432039"/>
    </source>
</evidence>
<dbReference type="RefSeq" id="WP_328965354.1">
    <property type="nucleotide sequence ID" value="NZ_CP108090.1"/>
</dbReference>
<name>A0ABZ1TMR0_STRVG</name>
<reference evidence="1" key="1">
    <citation type="submission" date="2022-10" db="EMBL/GenBank/DDBJ databases">
        <title>The complete genomes of actinobacterial strains from the NBC collection.</title>
        <authorList>
            <person name="Joergensen T.S."/>
            <person name="Alvarez Arevalo M."/>
            <person name="Sterndorff E.B."/>
            <person name="Faurdal D."/>
            <person name="Vuksanovic O."/>
            <person name="Mourched A.-S."/>
            <person name="Charusanti P."/>
            <person name="Shaw S."/>
            <person name="Blin K."/>
            <person name="Weber T."/>
        </authorList>
    </citation>
    <scope>NUCLEOTIDE SEQUENCE</scope>
    <source>
        <strain evidence="1">NBC_00248</strain>
    </source>
</reference>
<sequence length="49" mass="5256">MREDEYRAGFAFPTPHAAGDASDLHECPWCLSLGNPGIDDPADPDGPGW</sequence>
<protein>
    <submittedName>
        <fullName evidence="1">Uncharacterized protein</fullName>
    </submittedName>
</protein>
<proteinExistence type="predicted"/>
<organism evidence="1 2">
    <name type="scientific">Streptomyces virginiae</name>
    <name type="common">Streptomyces cinnamonensis</name>
    <dbReference type="NCBI Taxonomy" id="1961"/>
    <lineage>
        <taxon>Bacteria</taxon>
        <taxon>Bacillati</taxon>
        <taxon>Actinomycetota</taxon>
        <taxon>Actinomycetes</taxon>
        <taxon>Kitasatosporales</taxon>
        <taxon>Streptomycetaceae</taxon>
        <taxon>Streptomyces</taxon>
    </lineage>
</organism>
<accession>A0ABZ1TMR0</accession>
<dbReference type="Proteomes" id="UP001432039">
    <property type="component" value="Chromosome"/>
</dbReference>
<gene>
    <name evidence="1" type="ORF">OG517_40170</name>
</gene>
<keyword evidence="2" id="KW-1185">Reference proteome</keyword>
<evidence type="ECO:0000313" key="1">
    <source>
        <dbReference type="EMBL" id="WUQ17125.1"/>
    </source>
</evidence>